<reference evidence="1" key="1">
    <citation type="submission" date="2022-04" db="EMBL/GenBank/DDBJ databases">
        <title>Chromosome-scale genome assembly of Holotrichia oblita Faldermann.</title>
        <authorList>
            <person name="Rongchong L."/>
        </authorList>
    </citation>
    <scope>NUCLEOTIDE SEQUENCE</scope>
    <source>
        <strain evidence="1">81SQS9</strain>
    </source>
</reference>
<keyword evidence="2" id="KW-1185">Reference proteome</keyword>
<organism evidence="1 2">
    <name type="scientific">Holotrichia oblita</name>
    <name type="common">Chafer beetle</name>
    <dbReference type="NCBI Taxonomy" id="644536"/>
    <lineage>
        <taxon>Eukaryota</taxon>
        <taxon>Metazoa</taxon>
        <taxon>Ecdysozoa</taxon>
        <taxon>Arthropoda</taxon>
        <taxon>Hexapoda</taxon>
        <taxon>Insecta</taxon>
        <taxon>Pterygota</taxon>
        <taxon>Neoptera</taxon>
        <taxon>Endopterygota</taxon>
        <taxon>Coleoptera</taxon>
        <taxon>Polyphaga</taxon>
        <taxon>Scarabaeiformia</taxon>
        <taxon>Scarabaeidae</taxon>
        <taxon>Melolonthinae</taxon>
        <taxon>Holotrichia</taxon>
    </lineage>
</organism>
<proteinExistence type="predicted"/>
<evidence type="ECO:0000313" key="1">
    <source>
        <dbReference type="EMBL" id="KAI4465416.1"/>
    </source>
</evidence>
<evidence type="ECO:0000313" key="2">
    <source>
        <dbReference type="Proteomes" id="UP001056778"/>
    </source>
</evidence>
<sequence length="288" mass="33218">MNIASRIFKLTSVRFSAKTSIGININNYRSYAQLPKRFYKNTGILESNGKYEITLDQRKLKTPKGNLFVVDSEPLALAIANEWNSQKEKIVQTSMHLTTLCNTAIDNPNNLKKYDMVQYIVNHLETDTVLFQSDEDELYKFQVQEWDPVIQWFCDKFAVNIQKSRVMEGPKISKETKQILSRHLLSYTQEAIFGYVYGVDTLKSVILTLACVEKYLTPERAVILSRLEEEFQLGYWGRVEWAHDLNQQDLQSRLSAAVLYIYCNSSSHLMKIKGVPIPKMEGEPVITI</sequence>
<comment type="caution">
    <text evidence="1">The sequence shown here is derived from an EMBL/GenBank/DDBJ whole genome shotgun (WGS) entry which is preliminary data.</text>
</comment>
<gene>
    <name evidence="1" type="ORF">MML48_3g00018728</name>
</gene>
<dbReference type="Proteomes" id="UP001056778">
    <property type="component" value="Chromosome 3"/>
</dbReference>
<dbReference type="EMBL" id="CM043017">
    <property type="protein sequence ID" value="KAI4465416.1"/>
    <property type="molecule type" value="Genomic_DNA"/>
</dbReference>
<protein>
    <submittedName>
        <fullName evidence="1">Atp synthase mitochondrial f1 complex assembly factor 2/atp12 protein mitochondrial</fullName>
    </submittedName>
</protein>
<name>A0ACB9TF42_HOLOL</name>
<accession>A0ACB9TF42</accession>